<comment type="similarity">
    <text evidence="1">Belongs to the universal stress protein A family.</text>
</comment>
<comment type="caution">
    <text evidence="3">The sequence shown here is derived from an EMBL/GenBank/DDBJ whole genome shotgun (WGS) entry which is preliminary data.</text>
</comment>
<dbReference type="CDD" id="cd00293">
    <property type="entry name" value="USP-like"/>
    <property type="match status" value="1"/>
</dbReference>
<accession>A0A8J3J8G9</accession>
<evidence type="ECO:0000259" key="2">
    <source>
        <dbReference type="Pfam" id="PF00582"/>
    </source>
</evidence>
<dbReference type="PRINTS" id="PR01438">
    <property type="entry name" value="UNVRSLSTRESS"/>
</dbReference>
<dbReference type="Pfam" id="PF00582">
    <property type="entry name" value="Usp"/>
    <property type="match status" value="1"/>
</dbReference>
<dbReference type="AlphaFoldDB" id="A0A8J3J8G9"/>
<evidence type="ECO:0000256" key="1">
    <source>
        <dbReference type="ARBA" id="ARBA00008791"/>
    </source>
</evidence>
<reference evidence="3 4" key="1">
    <citation type="submission" date="2021-01" db="EMBL/GenBank/DDBJ databases">
        <title>Whole genome shotgun sequence of Catellatospora bangladeshensis NBRC 107357.</title>
        <authorList>
            <person name="Komaki H."/>
            <person name="Tamura T."/>
        </authorList>
    </citation>
    <scope>NUCLEOTIDE SEQUENCE [LARGE SCALE GENOMIC DNA]</scope>
    <source>
        <strain evidence="3 4">NBRC 107357</strain>
    </source>
</reference>
<dbReference type="EMBL" id="BONF01000009">
    <property type="protein sequence ID" value="GIF80102.1"/>
    <property type="molecule type" value="Genomic_DNA"/>
</dbReference>
<dbReference type="PANTHER" id="PTHR46268:SF6">
    <property type="entry name" value="UNIVERSAL STRESS PROTEIN UP12"/>
    <property type="match status" value="1"/>
</dbReference>
<dbReference type="InterPro" id="IPR006016">
    <property type="entry name" value="UspA"/>
</dbReference>
<keyword evidence="4" id="KW-1185">Reference proteome</keyword>
<dbReference type="InterPro" id="IPR014729">
    <property type="entry name" value="Rossmann-like_a/b/a_fold"/>
</dbReference>
<dbReference type="PANTHER" id="PTHR46268">
    <property type="entry name" value="STRESS RESPONSE PROTEIN NHAX"/>
    <property type="match status" value="1"/>
</dbReference>
<organism evidence="3 4">
    <name type="scientific">Catellatospora bangladeshensis</name>
    <dbReference type="NCBI Taxonomy" id="310355"/>
    <lineage>
        <taxon>Bacteria</taxon>
        <taxon>Bacillati</taxon>
        <taxon>Actinomycetota</taxon>
        <taxon>Actinomycetes</taxon>
        <taxon>Micromonosporales</taxon>
        <taxon>Micromonosporaceae</taxon>
        <taxon>Catellatospora</taxon>
    </lineage>
</organism>
<feature type="domain" description="UspA" evidence="2">
    <location>
        <begin position="32"/>
        <end position="166"/>
    </location>
</feature>
<evidence type="ECO:0000313" key="4">
    <source>
        <dbReference type="Proteomes" id="UP000601223"/>
    </source>
</evidence>
<protein>
    <submittedName>
        <fullName evidence="3">Universal stress protein A</fullName>
    </submittedName>
</protein>
<proteinExistence type="inferred from homology"/>
<dbReference type="Proteomes" id="UP000601223">
    <property type="component" value="Unassembled WGS sequence"/>
</dbReference>
<dbReference type="Gene3D" id="3.40.50.620">
    <property type="entry name" value="HUPs"/>
    <property type="match status" value="1"/>
</dbReference>
<sequence>MDIPQQRAGVEHYGPAAARCEFERGTDGPRLIMVGVDGSPTSERAASYAAGLARRQRSRLAVVFVGTTTSLVGALYGQAAAAAADTNDELAEVLRAAAKQGAEEMGVPITFIVRRGDPYTELRDTADQLKADMLVVGASAQAGHRIIGSVATRLVKQGRWPVVVVP</sequence>
<evidence type="ECO:0000313" key="3">
    <source>
        <dbReference type="EMBL" id="GIF80102.1"/>
    </source>
</evidence>
<name>A0A8J3J8G9_9ACTN</name>
<dbReference type="RefSeq" id="WP_239125535.1">
    <property type="nucleotide sequence ID" value="NZ_BONF01000009.1"/>
</dbReference>
<dbReference type="InterPro" id="IPR006015">
    <property type="entry name" value="Universal_stress_UspA"/>
</dbReference>
<dbReference type="SUPFAM" id="SSF52402">
    <property type="entry name" value="Adenine nucleotide alpha hydrolases-like"/>
    <property type="match status" value="1"/>
</dbReference>
<gene>
    <name evidence="3" type="ORF">Cba03nite_14510</name>
</gene>